<dbReference type="InterPro" id="IPR044855">
    <property type="entry name" value="CoA-Trfase_III_dom3_sf"/>
</dbReference>
<dbReference type="InterPro" id="IPR050483">
    <property type="entry name" value="CoA-transferase_III_domain"/>
</dbReference>
<dbReference type="PANTHER" id="PTHR48207">
    <property type="entry name" value="SUCCINATE--HYDROXYMETHYLGLUTARATE COA-TRANSFERASE"/>
    <property type="match status" value="1"/>
</dbReference>
<reference evidence="3 4" key="1">
    <citation type="submission" date="2022-10" db="EMBL/GenBank/DDBJ databases">
        <title>Roseococcus glaciei nov., sp. nov., isolated from glacier.</title>
        <authorList>
            <person name="Liu Q."/>
            <person name="Xin Y.-H."/>
        </authorList>
    </citation>
    <scope>NUCLEOTIDE SEQUENCE [LARGE SCALE GENOMIC DNA]</scope>
    <source>
        <strain evidence="3 4">MDT2-1-1</strain>
    </source>
</reference>
<dbReference type="Pfam" id="PF02515">
    <property type="entry name" value="CoA_transf_3"/>
    <property type="match status" value="1"/>
</dbReference>
<protein>
    <submittedName>
        <fullName evidence="3">CoA transferase</fullName>
    </submittedName>
</protein>
<dbReference type="Gene3D" id="3.40.50.10540">
    <property type="entry name" value="Crotonobetainyl-coa:carnitine coa-transferase, domain 1"/>
    <property type="match status" value="1"/>
</dbReference>
<evidence type="ECO:0000256" key="1">
    <source>
        <dbReference type="ARBA" id="ARBA00022679"/>
    </source>
</evidence>
<keyword evidence="1 3" id="KW-0808">Transferase</keyword>
<keyword evidence="4" id="KW-1185">Reference proteome</keyword>
<evidence type="ECO:0000313" key="3">
    <source>
        <dbReference type="EMBL" id="MCW8087430.1"/>
    </source>
</evidence>
<evidence type="ECO:0000313" key="4">
    <source>
        <dbReference type="Proteomes" id="UP001526430"/>
    </source>
</evidence>
<name>A0ABT3NZ38_9PROT</name>
<dbReference type="Gene3D" id="3.30.1540.10">
    <property type="entry name" value="formyl-coa transferase, domain 3"/>
    <property type="match status" value="1"/>
</dbReference>
<accession>A0ABT3NZ38</accession>
<feature type="region of interest" description="Disordered" evidence="2">
    <location>
        <begin position="357"/>
        <end position="379"/>
    </location>
</feature>
<dbReference type="Proteomes" id="UP001526430">
    <property type="component" value="Unassembled WGS sequence"/>
</dbReference>
<evidence type="ECO:0000256" key="2">
    <source>
        <dbReference type="SAM" id="MobiDB-lite"/>
    </source>
</evidence>
<dbReference type="PANTHER" id="PTHR48207:SF3">
    <property type="entry name" value="SUCCINATE--HYDROXYMETHYLGLUTARATE COA-TRANSFERASE"/>
    <property type="match status" value="1"/>
</dbReference>
<organism evidence="3 4">
    <name type="scientific">Sabulicella glaciei</name>
    <dbReference type="NCBI Taxonomy" id="2984948"/>
    <lineage>
        <taxon>Bacteria</taxon>
        <taxon>Pseudomonadati</taxon>
        <taxon>Pseudomonadota</taxon>
        <taxon>Alphaproteobacteria</taxon>
        <taxon>Acetobacterales</taxon>
        <taxon>Acetobacteraceae</taxon>
        <taxon>Sabulicella</taxon>
    </lineage>
</organism>
<sequence>MLPLEGVRVVEFSHMVMGPTCGLILADLGAEVIKVEPPGGDRTRQLRASGTGFFPALSRNKKSVTVAMDDTAEHERLLRLVDTADVVIENFRPGALEAKGLGWDALSARNPRLIYLSLKGFLSGPYEHRTALDEVVQMMAGLAYMTGPPGRPLRAGAPVNDMMGGMFGAIAVLAALRRRESTGVGERLQSGLFENAAFLVSTAMLQGAVTGTAPPPMPGGRRAWGVYDVFTAADGVQIFVGVVTERQWEIFTAALAAPALADPRFATNNDRSAHREVLIPLVQEILGTRPVAEIEAMCETAGLPYARINTPGDLYDDPHLRAGGGLLPITLPDGRATKVPALPIEMDGQRLGVRLDLPRPGQHNQEVFGEEADADLRAG</sequence>
<gene>
    <name evidence="3" type="ORF">OF850_17520</name>
</gene>
<dbReference type="SUPFAM" id="SSF89796">
    <property type="entry name" value="CoA-transferase family III (CaiB/BaiF)"/>
    <property type="match status" value="1"/>
</dbReference>
<dbReference type="RefSeq" id="WP_301591631.1">
    <property type="nucleotide sequence ID" value="NZ_JAPFQI010000017.1"/>
</dbReference>
<dbReference type="GO" id="GO:0016740">
    <property type="term" value="F:transferase activity"/>
    <property type="evidence" value="ECO:0007669"/>
    <property type="project" value="UniProtKB-KW"/>
</dbReference>
<comment type="caution">
    <text evidence="3">The sequence shown here is derived from an EMBL/GenBank/DDBJ whole genome shotgun (WGS) entry which is preliminary data.</text>
</comment>
<proteinExistence type="predicted"/>
<dbReference type="InterPro" id="IPR003673">
    <property type="entry name" value="CoA-Trfase_fam_III"/>
</dbReference>
<dbReference type="InterPro" id="IPR023606">
    <property type="entry name" value="CoA-Trfase_III_dom_1_sf"/>
</dbReference>
<dbReference type="EMBL" id="JAPFQI010000017">
    <property type="protein sequence ID" value="MCW8087430.1"/>
    <property type="molecule type" value="Genomic_DNA"/>
</dbReference>